<dbReference type="Proteomes" id="UP000029117">
    <property type="component" value="Unassembled WGS sequence"/>
</dbReference>
<comment type="caution">
    <text evidence="1">The sequence shown here is derived from an EMBL/GenBank/DDBJ whole genome shotgun (WGS) entry which is preliminary data.</text>
</comment>
<dbReference type="AlphaFoldDB" id="A0AAW3DBP2"/>
<dbReference type="RefSeq" id="WP_035737055.1">
    <property type="nucleotide sequence ID" value="NZ_JACTRV010000004.1"/>
</dbReference>
<organism evidence="1 2">
    <name type="scientific">Francisella philomiragia</name>
    <dbReference type="NCBI Taxonomy" id="28110"/>
    <lineage>
        <taxon>Bacteria</taxon>
        <taxon>Pseudomonadati</taxon>
        <taxon>Pseudomonadota</taxon>
        <taxon>Gammaproteobacteria</taxon>
        <taxon>Thiotrichales</taxon>
        <taxon>Francisellaceae</taxon>
        <taxon>Francisella</taxon>
    </lineage>
</organism>
<protein>
    <recommendedName>
        <fullName evidence="3">NurA domain-containing protein</fullName>
    </recommendedName>
</protein>
<sequence>MPYKSSGRLPGESASKLGHLAITKSQWVKSLLSDFDSVPENNLDTSGAMWEEFSEEMLPLKNVWATDGSFVSVKAGIKPQKELTFVKTALLKVDRNQLDKVDKEHPHPLILQDIMKDSAIFHATVFSLKNVRTTLGSNYDTIRNIIYDSMRFDQEGVFYETLKWIAYQKWDTKRRNSPAFKCPCCGEEVVQGFSFDEDEMICPIKECGGKLFLTDMIGFHLDMEEDSAPESVASSYMLIMEHLMLFTIIRLLWDHTDKKVLSNTLFIKDGSLALYSQYSKLVPPIRAFLQFAKEQGRDVHIIGQEKSGAFFEHLGSIAKYTKPYTNKEKLSYFTLSHDYVRKEVYRSPNLINPYGSRTNWGEKLYVKLDPVTYFVLSIPTGDYNPSKDFPTKEDLIGLDRILATLPSLISRKFEGALYPIELANGIASMSSYPSATILKKFAES</sequence>
<gene>
    <name evidence="1" type="ORF">DR78_754</name>
</gene>
<name>A0AAW3DBP2_9GAMM</name>
<dbReference type="EMBL" id="JOUE01000006">
    <property type="protein sequence ID" value="KFJ42654.1"/>
    <property type="molecule type" value="Genomic_DNA"/>
</dbReference>
<evidence type="ECO:0000313" key="1">
    <source>
        <dbReference type="EMBL" id="KFJ42654.1"/>
    </source>
</evidence>
<reference evidence="1 2" key="1">
    <citation type="submission" date="2014-04" db="EMBL/GenBank/DDBJ databases">
        <authorList>
            <person name="Bishop-Lilly K.A."/>
            <person name="Broomall S.M."/>
            <person name="Chain P.S."/>
            <person name="Chertkov O."/>
            <person name="Coyne S.R."/>
            <person name="Daligault H.E."/>
            <person name="Davenport K.W."/>
            <person name="Erkkila T."/>
            <person name="Frey K.G."/>
            <person name="Gibbons H.S."/>
            <person name="Gu W."/>
            <person name="Jaissle J."/>
            <person name="Johnson S.L."/>
            <person name="Koroleva G.I."/>
            <person name="Ladner J.T."/>
            <person name="Lo C.-C."/>
            <person name="Minogue T.D."/>
            <person name="Munk C."/>
            <person name="Palacios G.F."/>
            <person name="Redden C.L."/>
            <person name="Rosenzweig C.N."/>
            <person name="Scholz M.B."/>
            <person name="Teshima H."/>
            <person name="Xu Y."/>
        </authorList>
    </citation>
    <scope>NUCLEOTIDE SEQUENCE [LARGE SCALE GENOMIC DNA]</scope>
    <source>
        <strain evidence="1 2">FAJ</strain>
    </source>
</reference>
<accession>A0AAW3DBP2</accession>
<evidence type="ECO:0000313" key="2">
    <source>
        <dbReference type="Proteomes" id="UP000029117"/>
    </source>
</evidence>
<evidence type="ECO:0008006" key="3">
    <source>
        <dbReference type="Google" id="ProtNLM"/>
    </source>
</evidence>
<proteinExistence type="predicted"/>